<name>A0A0D3JS60_EMIH1</name>
<evidence type="ECO:0000256" key="3">
    <source>
        <dbReference type="ARBA" id="ARBA00022737"/>
    </source>
</evidence>
<dbReference type="InterPro" id="IPR028011">
    <property type="entry name" value="DUF4476"/>
</dbReference>
<dbReference type="RefSeq" id="XP_005778774.1">
    <property type="nucleotide sequence ID" value="XM_005778717.1"/>
</dbReference>
<dbReference type="GO" id="GO:0031267">
    <property type="term" value="F:small GTPase binding"/>
    <property type="evidence" value="ECO:0007669"/>
    <property type="project" value="TreeGrafter"/>
</dbReference>
<dbReference type="GO" id="GO:0005634">
    <property type="term" value="C:nucleus"/>
    <property type="evidence" value="ECO:0007669"/>
    <property type="project" value="TreeGrafter"/>
</dbReference>
<dbReference type="PANTHER" id="PTHR24113">
    <property type="entry name" value="RAN GTPASE-ACTIVATING PROTEIN 1"/>
    <property type="match status" value="1"/>
</dbReference>
<protein>
    <recommendedName>
        <fullName evidence="4">DUF4476 domain-containing protein</fullName>
    </recommendedName>
</protein>
<dbReference type="PANTHER" id="PTHR24113:SF12">
    <property type="entry name" value="RAN GTPASE-ACTIVATING PROTEIN 1"/>
    <property type="match status" value="1"/>
</dbReference>
<dbReference type="GO" id="GO:0048471">
    <property type="term" value="C:perinuclear region of cytoplasm"/>
    <property type="evidence" value="ECO:0007669"/>
    <property type="project" value="TreeGrafter"/>
</dbReference>
<accession>A0A0D3JS60</accession>
<dbReference type="InterPro" id="IPR032675">
    <property type="entry name" value="LRR_dom_sf"/>
</dbReference>
<dbReference type="GO" id="GO:0005096">
    <property type="term" value="F:GTPase activator activity"/>
    <property type="evidence" value="ECO:0007669"/>
    <property type="project" value="UniProtKB-KW"/>
</dbReference>
<dbReference type="InterPro" id="IPR027038">
    <property type="entry name" value="RanGap"/>
</dbReference>
<dbReference type="GeneID" id="17271890"/>
<dbReference type="InterPro" id="IPR001611">
    <property type="entry name" value="Leu-rich_rpt"/>
</dbReference>
<dbReference type="KEGG" id="ehx:EMIHUDRAFT_100432"/>
<dbReference type="SUPFAM" id="SSF52047">
    <property type="entry name" value="RNI-like"/>
    <property type="match status" value="1"/>
</dbReference>
<keyword evidence="6" id="KW-1185">Reference proteome</keyword>
<dbReference type="PaxDb" id="2903-EOD26345"/>
<dbReference type="SMART" id="SM00368">
    <property type="entry name" value="LRR_RI"/>
    <property type="match status" value="8"/>
</dbReference>
<keyword evidence="1" id="KW-0343">GTPase activation</keyword>
<keyword evidence="3" id="KW-0677">Repeat</keyword>
<dbReference type="GO" id="GO:0005829">
    <property type="term" value="C:cytosol"/>
    <property type="evidence" value="ECO:0007669"/>
    <property type="project" value="TreeGrafter"/>
</dbReference>
<dbReference type="OMA" id="TEGEACT"/>
<dbReference type="Gene3D" id="3.80.10.10">
    <property type="entry name" value="Ribonuclease Inhibitor"/>
    <property type="match status" value="3"/>
</dbReference>
<evidence type="ECO:0000256" key="2">
    <source>
        <dbReference type="ARBA" id="ARBA00022614"/>
    </source>
</evidence>
<dbReference type="Proteomes" id="UP000013827">
    <property type="component" value="Unassembled WGS sequence"/>
</dbReference>
<dbReference type="HOGENOM" id="CLU_450905_0_0_1"/>
<reference evidence="5" key="2">
    <citation type="submission" date="2024-10" db="UniProtKB">
        <authorList>
            <consortium name="EnsemblProtists"/>
        </authorList>
    </citation>
    <scope>IDENTIFICATION</scope>
</reference>
<proteinExistence type="predicted"/>
<organism evidence="5 6">
    <name type="scientific">Emiliania huxleyi (strain CCMP1516)</name>
    <dbReference type="NCBI Taxonomy" id="280463"/>
    <lineage>
        <taxon>Eukaryota</taxon>
        <taxon>Haptista</taxon>
        <taxon>Haptophyta</taxon>
        <taxon>Prymnesiophyceae</taxon>
        <taxon>Isochrysidales</taxon>
        <taxon>Noelaerhabdaceae</taxon>
        <taxon>Emiliania</taxon>
    </lineage>
</organism>
<sequence>MGVKGAKALAAALAVNEHIRSLNLGDNAFGDEGCAAFVGLSNTTLTSLNLADNQIGFHGMRSLASALPGVPSLRELVLKGNALDDRAAVPLTDALSGPAAASLTRLDVSYNTLGEASGLALGEMIASNAHLLDLDLGWNSLRGAGGSSVAHALPRSALRRINLSWNSIGDQGAVALGEAIPGIAALTHLDISHNRIGRLGATALADGLRRSSTLTSCELSHNPMGLDGTKFNLEGISAIVDALRSNRRIESAGLTDVHEGASYKRGAACRFSPTDPDGSYKLDCADPWDAFLLETLHAMSNEPGETWMHVRHNGAPLVVPDSGESSGELPKSGLVEFEYVSWRRGLEAALDLDLSNAGDRLLAELAEQRVIAGDVCCHWSKLDGTPFALGVASLPAAGSLRAACSSTTPQDELTFEAALDLSSPAGRATALRLWERQLTSPLESWRSASLDDARADPAEWQYPHLPEQGTLKLEHTVELRSKPLDRGRHLSPPMAEARFDDLMRALSAEQQLSLEGPAREGPGLLSQAAGRAYFTAEQAAAVLRVVRKRKGRARAMSALHPRVIDPQNLSAAVQRAFASEAERQEVMGVLEAALSERRRGFAVRSP</sequence>
<evidence type="ECO:0000256" key="1">
    <source>
        <dbReference type="ARBA" id="ARBA00022468"/>
    </source>
</evidence>
<dbReference type="GO" id="GO:0006913">
    <property type="term" value="P:nucleocytoplasmic transport"/>
    <property type="evidence" value="ECO:0007669"/>
    <property type="project" value="TreeGrafter"/>
</dbReference>
<dbReference type="Pfam" id="PF14771">
    <property type="entry name" value="DUF4476"/>
    <property type="match status" value="1"/>
</dbReference>
<feature type="domain" description="DUF4476" evidence="4">
    <location>
        <begin position="524"/>
        <end position="587"/>
    </location>
</feature>
<dbReference type="eggNOG" id="KOG4308">
    <property type="taxonomic scope" value="Eukaryota"/>
</dbReference>
<dbReference type="EnsemblProtists" id="EOD26345">
    <property type="protein sequence ID" value="EOD26345"/>
    <property type="gene ID" value="EMIHUDRAFT_100432"/>
</dbReference>
<reference evidence="6" key="1">
    <citation type="journal article" date="2013" name="Nature">
        <title>Pan genome of the phytoplankton Emiliania underpins its global distribution.</title>
        <authorList>
            <person name="Read B.A."/>
            <person name="Kegel J."/>
            <person name="Klute M.J."/>
            <person name="Kuo A."/>
            <person name="Lefebvre S.C."/>
            <person name="Maumus F."/>
            <person name="Mayer C."/>
            <person name="Miller J."/>
            <person name="Monier A."/>
            <person name="Salamov A."/>
            <person name="Young J."/>
            <person name="Aguilar M."/>
            <person name="Claverie J.M."/>
            <person name="Frickenhaus S."/>
            <person name="Gonzalez K."/>
            <person name="Herman E.K."/>
            <person name="Lin Y.C."/>
            <person name="Napier J."/>
            <person name="Ogata H."/>
            <person name="Sarno A.F."/>
            <person name="Shmutz J."/>
            <person name="Schroeder D."/>
            <person name="de Vargas C."/>
            <person name="Verret F."/>
            <person name="von Dassow P."/>
            <person name="Valentin K."/>
            <person name="Van de Peer Y."/>
            <person name="Wheeler G."/>
            <person name="Dacks J.B."/>
            <person name="Delwiche C.F."/>
            <person name="Dyhrman S.T."/>
            <person name="Glockner G."/>
            <person name="John U."/>
            <person name="Richards T."/>
            <person name="Worden A.Z."/>
            <person name="Zhang X."/>
            <person name="Grigoriev I.V."/>
            <person name="Allen A.E."/>
            <person name="Bidle K."/>
            <person name="Borodovsky M."/>
            <person name="Bowler C."/>
            <person name="Brownlee C."/>
            <person name="Cock J.M."/>
            <person name="Elias M."/>
            <person name="Gladyshev V.N."/>
            <person name="Groth M."/>
            <person name="Guda C."/>
            <person name="Hadaegh A."/>
            <person name="Iglesias-Rodriguez M.D."/>
            <person name="Jenkins J."/>
            <person name="Jones B.M."/>
            <person name="Lawson T."/>
            <person name="Leese F."/>
            <person name="Lindquist E."/>
            <person name="Lobanov A."/>
            <person name="Lomsadze A."/>
            <person name="Malik S.B."/>
            <person name="Marsh M.E."/>
            <person name="Mackinder L."/>
            <person name="Mock T."/>
            <person name="Mueller-Roeber B."/>
            <person name="Pagarete A."/>
            <person name="Parker M."/>
            <person name="Probert I."/>
            <person name="Quesneville H."/>
            <person name="Raines C."/>
            <person name="Rensing S.A."/>
            <person name="Riano-Pachon D.M."/>
            <person name="Richier S."/>
            <person name="Rokitta S."/>
            <person name="Shiraiwa Y."/>
            <person name="Soanes D.M."/>
            <person name="van der Giezen M."/>
            <person name="Wahlund T.M."/>
            <person name="Williams B."/>
            <person name="Wilson W."/>
            <person name="Wolfe G."/>
            <person name="Wurch L.L."/>
        </authorList>
    </citation>
    <scope>NUCLEOTIDE SEQUENCE</scope>
</reference>
<evidence type="ECO:0000313" key="5">
    <source>
        <dbReference type="EnsemblProtists" id="EOD26345"/>
    </source>
</evidence>
<keyword evidence="2" id="KW-0433">Leucine-rich repeat</keyword>
<evidence type="ECO:0000259" key="4">
    <source>
        <dbReference type="Pfam" id="PF14771"/>
    </source>
</evidence>
<dbReference type="Pfam" id="PF13516">
    <property type="entry name" value="LRR_6"/>
    <property type="match status" value="6"/>
</dbReference>
<dbReference type="STRING" id="2903.R1EI29"/>
<evidence type="ECO:0000313" key="6">
    <source>
        <dbReference type="Proteomes" id="UP000013827"/>
    </source>
</evidence>
<dbReference type="AlphaFoldDB" id="A0A0D3JS60"/>